<dbReference type="AlphaFoldDB" id="A0A9R1X707"/>
<reference evidence="1 2" key="1">
    <citation type="journal article" date="2017" name="Nat. Commun.">
        <title>Genome assembly with in vitro proximity ligation data and whole-genome triplication in lettuce.</title>
        <authorList>
            <person name="Reyes-Chin-Wo S."/>
            <person name="Wang Z."/>
            <person name="Yang X."/>
            <person name="Kozik A."/>
            <person name="Arikit S."/>
            <person name="Song C."/>
            <person name="Xia L."/>
            <person name="Froenicke L."/>
            <person name="Lavelle D.O."/>
            <person name="Truco M.J."/>
            <person name="Xia R."/>
            <person name="Zhu S."/>
            <person name="Xu C."/>
            <person name="Xu H."/>
            <person name="Xu X."/>
            <person name="Cox K."/>
            <person name="Korf I."/>
            <person name="Meyers B.C."/>
            <person name="Michelmore R.W."/>
        </authorList>
    </citation>
    <scope>NUCLEOTIDE SEQUENCE [LARGE SCALE GENOMIC DNA]</scope>
    <source>
        <strain evidence="2">cv. Salinas</strain>
        <tissue evidence="1">Seedlings</tissue>
    </source>
</reference>
<dbReference type="Proteomes" id="UP000235145">
    <property type="component" value="Unassembled WGS sequence"/>
</dbReference>
<sequence>MGKVIFPITHFNILSTDIPHVMLRLSMGRHDLLITTIIEVFHLSMQQVLMTRLNLDVENDKKVVYRVSTQEQRLDRLTSHIFIILLTII</sequence>
<keyword evidence="2" id="KW-1185">Reference proteome</keyword>
<accession>A0A9R1X707</accession>
<evidence type="ECO:0000313" key="2">
    <source>
        <dbReference type="Proteomes" id="UP000235145"/>
    </source>
</evidence>
<name>A0A9R1X707_LACSA</name>
<dbReference type="EMBL" id="NBSK02000006">
    <property type="protein sequence ID" value="KAJ0201771.1"/>
    <property type="molecule type" value="Genomic_DNA"/>
</dbReference>
<gene>
    <name evidence="1" type="ORF">LSAT_V11C600300750</name>
</gene>
<proteinExistence type="predicted"/>
<comment type="caution">
    <text evidence="1">The sequence shown here is derived from an EMBL/GenBank/DDBJ whole genome shotgun (WGS) entry which is preliminary data.</text>
</comment>
<organism evidence="1 2">
    <name type="scientific">Lactuca sativa</name>
    <name type="common">Garden lettuce</name>
    <dbReference type="NCBI Taxonomy" id="4236"/>
    <lineage>
        <taxon>Eukaryota</taxon>
        <taxon>Viridiplantae</taxon>
        <taxon>Streptophyta</taxon>
        <taxon>Embryophyta</taxon>
        <taxon>Tracheophyta</taxon>
        <taxon>Spermatophyta</taxon>
        <taxon>Magnoliopsida</taxon>
        <taxon>eudicotyledons</taxon>
        <taxon>Gunneridae</taxon>
        <taxon>Pentapetalae</taxon>
        <taxon>asterids</taxon>
        <taxon>campanulids</taxon>
        <taxon>Asterales</taxon>
        <taxon>Asteraceae</taxon>
        <taxon>Cichorioideae</taxon>
        <taxon>Cichorieae</taxon>
        <taxon>Lactucinae</taxon>
        <taxon>Lactuca</taxon>
    </lineage>
</organism>
<protein>
    <submittedName>
        <fullName evidence="1">Uncharacterized protein</fullName>
    </submittedName>
</protein>
<evidence type="ECO:0000313" key="1">
    <source>
        <dbReference type="EMBL" id="KAJ0201771.1"/>
    </source>
</evidence>